<dbReference type="Proteomes" id="UP000199391">
    <property type="component" value="Unassembled WGS sequence"/>
</dbReference>
<gene>
    <name evidence="2" type="ORF">SAMN05216552_1021122</name>
</gene>
<dbReference type="Gene3D" id="3.40.50.150">
    <property type="entry name" value="Vaccinia Virus protein VP39"/>
    <property type="match status" value="1"/>
</dbReference>
<reference evidence="3" key="1">
    <citation type="submission" date="2016-10" db="EMBL/GenBank/DDBJ databases">
        <authorList>
            <person name="Varghese N."/>
            <person name="Submissions S."/>
        </authorList>
    </citation>
    <scope>NUCLEOTIDE SEQUENCE [LARGE SCALE GENOMIC DNA]</scope>
    <source>
        <strain evidence="3">CGMCC 1.11014</strain>
    </source>
</reference>
<keyword evidence="2" id="KW-0808">Transferase</keyword>
<accession>A0A1I7L0E2</accession>
<dbReference type="Pfam" id="PF08241">
    <property type="entry name" value="Methyltransf_11"/>
    <property type="match status" value="1"/>
</dbReference>
<dbReference type="InterPro" id="IPR029063">
    <property type="entry name" value="SAM-dependent_MTases_sf"/>
</dbReference>
<organism evidence="2 3">
    <name type="scientific">Pseudoduganella namucuonensis</name>
    <dbReference type="NCBI Taxonomy" id="1035707"/>
    <lineage>
        <taxon>Bacteria</taxon>
        <taxon>Pseudomonadati</taxon>
        <taxon>Pseudomonadota</taxon>
        <taxon>Betaproteobacteria</taxon>
        <taxon>Burkholderiales</taxon>
        <taxon>Oxalobacteraceae</taxon>
        <taxon>Telluria group</taxon>
        <taxon>Pseudoduganella</taxon>
    </lineage>
</organism>
<keyword evidence="3" id="KW-1185">Reference proteome</keyword>
<dbReference type="GO" id="GO:0032259">
    <property type="term" value="P:methylation"/>
    <property type="evidence" value="ECO:0007669"/>
    <property type="project" value="UniProtKB-KW"/>
</dbReference>
<sequence>MQTQAQAIQSPDLLNLLHVGCGAARPERLPAYFRNAQWREIRLDIDPKVQPDIIGSITNLGGIPDGCMDAIWSSHNLEHLNWHEVPSALAEFRRVLKPDGFALISVPDLRAIARHIVEDDLTGTLYESAAGPITALDVVFGHQASLRNGNHYMAHRTGFTATTLGQALADAGFHEARVHEGSRWDLWAIATMPATSGDLFGRLSGVML</sequence>
<proteinExistence type="predicted"/>
<dbReference type="EMBL" id="FPBO01000021">
    <property type="protein sequence ID" value="SFV03157.1"/>
    <property type="molecule type" value="Genomic_DNA"/>
</dbReference>
<evidence type="ECO:0000313" key="2">
    <source>
        <dbReference type="EMBL" id="SFV03157.1"/>
    </source>
</evidence>
<evidence type="ECO:0000313" key="3">
    <source>
        <dbReference type="Proteomes" id="UP000199391"/>
    </source>
</evidence>
<dbReference type="InterPro" id="IPR013216">
    <property type="entry name" value="Methyltransf_11"/>
</dbReference>
<protein>
    <submittedName>
        <fullName evidence="2">Methyltransferase domain-containing protein</fullName>
    </submittedName>
</protein>
<dbReference type="STRING" id="1035707.SAMN05216552_1021122"/>
<feature type="domain" description="Methyltransferase type 11" evidence="1">
    <location>
        <begin position="17"/>
        <end position="104"/>
    </location>
</feature>
<dbReference type="GO" id="GO:0008757">
    <property type="term" value="F:S-adenosylmethionine-dependent methyltransferase activity"/>
    <property type="evidence" value="ECO:0007669"/>
    <property type="project" value="InterPro"/>
</dbReference>
<dbReference type="SUPFAM" id="SSF53335">
    <property type="entry name" value="S-adenosyl-L-methionine-dependent methyltransferases"/>
    <property type="match status" value="1"/>
</dbReference>
<keyword evidence="2" id="KW-0489">Methyltransferase</keyword>
<dbReference type="AlphaFoldDB" id="A0A1I7L0E2"/>
<evidence type="ECO:0000259" key="1">
    <source>
        <dbReference type="Pfam" id="PF08241"/>
    </source>
</evidence>
<dbReference type="OrthoDB" id="9796760at2"/>
<name>A0A1I7L0E2_9BURK</name>
<dbReference type="RefSeq" id="WP_093557532.1">
    <property type="nucleotide sequence ID" value="NZ_FPBO01000021.1"/>
</dbReference>